<reference evidence="3 4" key="1">
    <citation type="submission" date="2020-07" db="EMBL/GenBank/DDBJ databases">
        <title>Sequencing the genomes of 1000 actinobacteria strains.</title>
        <authorList>
            <person name="Klenk H.-P."/>
        </authorList>
    </citation>
    <scope>NUCLEOTIDE SEQUENCE [LARGE SCALE GENOMIC DNA]</scope>
    <source>
        <strain evidence="3 4">DSM 45975</strain>
    </source>
</reference>
<dbReference type="InterPro" id="IPR029058">
    <property type="entry name" value="AB_hydrolase_fold"/>
</dbReference>
<dbReference type="RefSeq" id="WP_407926247.1">
    <property type="nucleotide sequence ID" value="NZ_JACGWZ010000004.1"/>
</dbReference>
<sequence length="227" mass="24002">MGAEHAEPITGSGQVVLPAIGGRGVGELLGDLTVPDEARGVVVFAHGSGSSRHSSRNRRVATELRRSGLATLLMDLLSAEEERQENRGAQLRFDIVLLTRRVLGAVDRLSEHQRTRELPVALFGASTGAAAALGAAAERPDAVRAVVSRGGRPDLAPRPVEDVRAPTLLIVGGRDEEVLALNLGVAERMPTRCEVRVVEGATHLFEEPGALEQVSAAAADWLSRHVG</sequence>
<dbReference type="Gene3D" id="3.40.50.1820">
    <property type="entry name" value="alpha/beta hydrolase"/>
    <property type="match status" value="1"/>
</dbReference>
<feature type="domain" description="Serine aminopeptidase S33" evidence="2">
    <location>
        <begin position="37"/>
        <end position="148"/>
    </location>
</feature>
<dbReference type="EMBL" id="JACGWZ010000004">
    <property type="protein sequence ID" value="MBA8825743.1"/>
    <property type="molecule type" value="Genomic_DNA"/>
</dbReference>
<proteinExistence type="inferred from homology"/>
<evidence type="ECO:0000313" key="3">
    <source>
        <dbReference type="EMBL" id="MBA8825743.1"/>
    </source>
</evidence>
<protein>
    <submittedName>
        <fullName evidence="3">Pimeloyl-ACP methyl ester carboxylesterase</fullName>
    </submittedName>
</protein>
<evidence type="ECO:0000256" key="1">
    <source>
        <dbReference type="ARBA" id="ARBA00008645"/>
    </source>
</evidence>
<dbReference type="Pfam" id="PF12146">
    <property type="entry name" value="Hydrolase_4"/>
    <property type="match status" value="1"/>
</dbReference>
<evidence type="ECO:0000259" key="2">
    <source>
        <dbReference type="Pfam" id="PF12146"/>
    </source>
</evidence>
<comment type="caution">
    <text evidence="3">The sequence shown here is derived from an EMBL/GenBank/DDBJ whole genome shotgun (WGS) entry which is preliminary data.</text>
</comment>
<dbReference type="SUPFAM" id="SSF53474">
    <property type="entry name" value="alpha/beta-Hydrolases"/>
    <property type="match status" value="1"/>
</dbReference>
<accession>A0A839DXG8</accession>
<keyword evidence="4" id="KW-1185">Reference proteome</keyword>
<gene>
    <name evidence="3" type="ORF">FHX42_003109</name>
</gene>
<dbReference type="Proteomes" id="UP000569329">
    <property type="component" value="Unassembled WGS sequence"/>
</dbReference>
<dbReference type="InterPro" id="IPR022742">
    <property type="entry name" value="Hydrolase_4"/>
</dbReference>
<name>A0A839DXG8_9PSEU</name>
<comment type="similarity">
    <text evidence="1">Belongs to the AB hydrolase superfamily.</text>
</comment>
<evidence type="ECO:0000313" key="4">
    <source>
        <dbReference type="Proteomes" id="UP000569329"/>
    </source>
</evidence>
<dbReference type="InterPro" id="IPR050261">
    <property type="entry name" value="FrsA_esterase"/>
</dbReference>
<dbReference type="AlphaFoldDB" id="A0A839DXG8"/>
<dbReference type="PANTHER" id="PTHR22946">
    <property type="entry name" value="DIENELACTONE HYDROLASE DOMAIN-CONTAINING PROTEIN-RELATED"/>
    <property type="match status" value="1"/>
</dbReference>
<organism evidence="3 4">
    <name type="scientific">Halosaccharopolyspora lacisalsi</name>
    <dbReference type="NCBI Taxonomy" id="1000566"/>
    <lineage>
        <taxon>Bacteria</taxon>
        <taxon>Bacillati</taxon>
        <taxon>Actinomycetota</taxon>
        <taxon>Actinomycetes</taxon>
        <taxon>Pseudonocardiales</taxon>
        <taxon>Pseudonocardiaceae</taxon>
        <taxon>Halosaccharopolyspora</taxon>
    </lineage>
</organism>